<keyword evidence="1" id="KW-0812">Transmembrane</keyword>
<protein>
    <submittedName>
        <fullName evidence="2">Uncharacterized protein</fullName>
    </submittedName>
</protein>
<organism evidence="2 3">
    <name type="scientific">Chelatococcus caeni</name>
    <dbReference type="NCBI Taxonomy" id="1348468"/>
    <lineage>
        <taxon>Bacteria</taxon>
        <taxon>Pseudomonadati</taxon>
        <taxon>Pseudomonadota</taxon>
        <taxon>Alphaproteobacteria</taxon>
        <taxon>Hyphomicrobiales</taxon>
        <taxon>Chelatococcaceae</taxon>
        <taxon>Chelatococcus</taxon>
    </lineage>
</organism>
<dbReference type="RefSeq" id="WP_183316723.1">
    <property type="nucleotide sequence ID" value="NZ_JACIEN010000002.1"/>
</dbReference>
<dbReference type="EMBL" id="JACIEN010000002">
    <property type="protein sequence ID" value="MBB4017366.1"/>
    <property type="molecule type" value="Genomic_DNA"/>
</dbReference>
<evidence type="ECO:0000256" key="1">
    <source>
        <dbReference type="SAM" id="Phobius"/>
    </source>
</evidence>
<comment type="caution">
    <text evidence="2">The sequence shown here is derived from an EMBL/GenBank/DDBJ whole genome shotgun (WGS) entry which is preliminary data.</text>
</comment>
<dbReference type="Proteomes" id="UP000577362">
    <property type="component" value="Unassembled WGS sequence"/>
</dbReference>
<reference evidence="2 3" key="1">
    <citation type="submission" date="2020-08" db="EMBL/GenBank/DDBJ databases">
        <title>Genomic Encyclopedia of Type Strains, Phase IV (KMG-IV): sequencing the most valuable type-strain genomes for metagenomic binning, comparative biology and taxonomic classification.</title>
        <authorList>
            <person name="Goeker M."/>
        </authorList>
    </citation>
    <scope>NUCLEOTIDE SEQUENCE [LARGE SCALE GENOMIC DNA]</scope>
    <source>
        <strain evidence="2 3">DSM 103737</strain>
    </source>
</reference>
<feature type="transmembrane region" description="Helical" evidence="1">
    <location>
        <begin position="26"/>
        <end position="45"/>
    </location>
</feature>
<dbReference type="AlphaFoldDB" id="A0A840C365"/>
<proteinExistence type="predicted"/>
<accession>A0A840C365</accession>
<gene>
    <name evidence="2" type="ORF">GGR16_002395</name>
</gene>
<keyword evidence="1" id="KW-0472">Membrane</keyword>
<name>A0A840C365_9HYPH</name>
<evidence type="ECO:0000313" key="3">
    <source>
        <dbReference type="Proteomes" id="UP000577362"/>
    </source>
</evidence>
<evidence type="ECO:0000313" key="2">
    <source>
        <dbReference type="EMBL" id="MBB4017366.1"/>
    </source>
</evidence>
<sequence>MVTTTIGAPRSVDTNGDQAMKKMIDLTTVIAAAGLLFTIGAHFRWW</sequence>
<keyword evidence="1" id="KW-1133">Transmembrane helix</keyword>
<keyword evidence="3" id="KW-1185">Reference proteome</keyword>